<keyword evidence="3" id="KW-1185">Reference proteome</keyword>
<feature type="non-terminal residue" evidence="2">
    <location>
        <position position="1"/>
    </location>
</feature>
<name>A0A6L6INY5_9ENTR</name>
<comment type="caution">
    <text evidence="2">The sequence shown here is derived from an EMBL/GenBank/DDBJ whole genome shotgun (WGS) entry which is preliminary data.</text>
</comment>
<evidence type="ECO:0000313" key="2">
    <source>
        <dbReference type="EMBL" id="MTH48551.1"/>
    </source>
</evidence>
<dbReference type="EMBL" id="WMJZ01000043">
    <property type="protein sequence ID" value="MTH48551.1"/>
    <property type="molecule type" value="Genomic_DNA"/>
</dbReference>
<protein>
    <submittedName>
        <fullName evidence="2">Uncharacterized protein</fullName>
    </submittedName>
</protein>
<organism evidence="2 3">
    <name type="scientific">Intestinirhabdus alba</name>
    <dbReference type="NCBI Taxonomy" id="2899544"/>
    <lineage>
        <taxon>Bacteria</taxon>
        <taxon>Pseudomonadati</taxon>
        <taxon>Pseudomonadota</taxon>
        <taxon>Gammaproteobacteria</taxon>
        <taxon>Enterobacterales</taxon>
        <taxon>Enterobacteriaceae</taxon>
        <taxon>Intestinirhabdus</taxon>
    </lineage>
</organism>
<dbReference type="AlphaFoldDB" id="A0A6L6INY5"/>
<proteinExistence type="predicted"/>
<feature type="region of interest" description="Disordered" evidence="1">
    <location>
        <begin position="49"/>
        <end position="70"/>
    </location>
</feature>
<evidence type="ECO:0000313" key="3">
    <source>
        <dbReference type="Proteomes" id="UP000477739"/>
    </source>
</evidence>
<evidence type="ECO:0000256" key="1">
    <source>
        <dbReference type="SAM" id="MobiDB-lite"/>
    </source>
</evidence>
<reference evidence="2 3" key="1">
    <citation type="submission" date="2019-11" db="EMBL/GenBank/DDBJ databases">
        <title>Escherichia alba sp. nov. isolated from the gut of plastic-eating superworms Zophobas atratus.</title>
        <authorList>
            <person name="Yang Y."/>
        </authorList>
    </citation>
    <scope>NUCLEOTIDE SEQUENCE [LARGE SCALE GENOMIC DNA]</scope>
    <source>
        <strain evidence="3">BIT-B35</strain>
    </source>
</reference>
<sequence length="70" mass="7644">SYITLDANKIESATLGEYLTKAGYYGRLQRYSDPQEMPTVAVIIADSGDTARPEMDSDTDNDAAAKFSFS</sequence>
<dbReference type="Proteomes" id="UP000477739">
    <property type="component" value="Unassembled WGS sequence"/>
</dbReference>
<gene>
    <name evidence="2" type="ORF">GJV78_20320</name>
</gene>
<accession>A0A6L6INY5</accession>